<dbReference type="InterPro" id="IPR011006">
    <property type="entry name" value="CheY-like_superfamily"/>
</dbReference>
<dbReference type="Gene3D" id="3.40.50.2300">
    <property type="match status" value="1"/>
</dbReference>
<keyword evidence="8" id="KW-0902">Two-component regulatory system</keyword>
<comment type="subcellular location">
    <subcellularLocation>
        <location evidence="1">Cell membrane</location>
        <topology evidence="1">Multi-pass membrane protein</topology>
    </subcellularLocation>
</comment>
<dbReference type="GO" id="GO:0005886">
    <property type="term" value="C:plasma membrane"/>
    <property type="evidence" value="ECO:0007669"/>
    <property type="project" value="UniProtKB-SubCell"/>
</dbReference>
<dbReference type="GO" id="GO:0000160">
    <property type="term" value="P:phosphorelay signal transduction system"/>
    <property type="evidence" value="ECO:0007669"/>
    <property type="project" value="UniProtKB-KW"/>
</dbReference>
<evidence type="ECO:0000256" key="1">
    <source>
        <dbReference type="ARBA" id="ARBA00004651"/>
    </source>
</evidence>
<dbReference type="InterPro" id="IPR036641">
    <property type="entry name" value="HPT_dom_sf"/>
</dbReference>
<keyword evidence="6" id="KW-0067">ATP-binding</keyword>
<evidence type="ECO:0000256" key="9">
    <source>
        <dbReference type="ARBA" id="ARBA00023136"/>
    </source>
</evidence>
<dbReference type="SMART" id="SM00448">
    <property type="entry name" value="REC"/>
    <property type="match status" value="1"/>
</dbReference>
<evidence type="ECO:0000256" key="6">
    <source>
        <dbReference type="ARBA" id="ARBA00022840"/>
    </source>
</evidence>
<protein>
    <submittedName>
        <fullName evidence="12">Two component signal transduction system protein</fullName>
    </submittedName>
</protein>
<sequence>MRVLLAENNLTNRLIAQLILERERHDVTLVTNGAEAVVKTQSMPYDVLLLDIVMPVMDGFQTVQYLQQHTSRPTHIFALSAYDTEKDIALYRASGFDGVIAKPLRPGDLSAALLVKKNHRRPSIIGIAANGQDAAARPLMDEAIIRDGPGQADDVTRERILRSYRSGLSTALKELSRALPGYLEQDMSSRKEFLNALHSLRSASLTVGMNRAPYLAKKLREAPKDQVIEGVARLLHAVRDSLPVLEAVLLDATNSSSCPSVTEFPSITSW</sequence>
<keyword evidence="13" id="KW-1185">Reference proteome</keyword>
<evidence type="ECO:0000256" key="5">
    <source>
        <dbReference type="ARBA" id="ARBA00022741"/>
    </source>
</evidence>
<feature type="modified residue" description="4-aspartylphosphate" evidence="10">
    <location>
        <position position="51"/>
    </location>
</feature>
<dbReference type="SUPFAM" id="SSF52172">
    <property type="entry name" value="CheY-like"/>
    <property type="match status" value="1"/>
</dbReference>
<evidence type="ECO:0000256" key="4">
    <source>
        <dbReference type="ARBA" id="ARBA00022692"/>
    </source>
</evidence>
<dbReference type="Proteomes" id="UP000634004">
    <property type="component" value="Unassembled WGS sequence"/>
</dbReference>
<evidence type="ECO:0000313" key="13">
    <source>
        <dbReference type="Proteomes" id="UP000634004"/>
    </source>
</evidence>
<evidence type="ECO:0000256" key="8">
    <source>
        <dbReference type="ARBA" id="ARBA00023012"/>
    </source>
</evidence>
<proteinExistence type="predicted"/>
<evidence type="ECO:0000256" key="7">
    <source>
        <dbReference type="ARBA" id="ARBA00022989"/>
    </source>
</evidence>
<evidence type="ECO:0000259" key="11">
    <source>
        <dbReference type="PROSITE" id="PS50110"/>
    </source>
</evidence>
<evidence type="ECO:0000313" key="12">
    <source>
        <dbReference type="EMBL" id="GHA83075.1"/>
    </source>
</evidence>
<accession>A0A8J3CPS3</accession>
<keyword evidence="7" id="KW-1133">Transmembrane helix</keyword>
<evidence type="ECO:0000256" key="3">
    <source>
        <dbReference type="ARBA" id="ARBA00022553"/>
    </source>
</evidence>
<dbReference type="InterPro" id="IPR001789">
    <property type="entry name" value="Sig_transdc_resp-reg_receiver"/>
</dbReference>
<gene>
    <name evidence="12" type="ORF">GCM10009069_02950</name>
</gene>
<dbReference type="RefSeq" id="WP_189494649.1">
    <property type="nucleotide sequence ID" value="NZ_BMZH01000001.1"/>
</dbReference>
<keyword evidence="5" id="KW-0547">Nucleotide-binding</keyword>
<dbReference type="PANTHER" id="PTHR45339:SF1">
    <property type="entry name" value="HYBRID SIGNAL TRANSDUCTION HISTIDINE KINASE J"/>
    <property type="match status" value="1"/>
</dbReference>
<feature type="domain" description="Response regulatory" evidence="11">
    <location>
        <begin position="2"/>
        <end position="117"/>
    </location>
</feature>
<keyword evidence="2" id="KW-1003">Cell membrane</keyword>
<name>A0A8J3CPS3_9PROT</name>
<dbReference type="SUPFAM" id="SSF47226">
    <property type="entry name" value="Histidine-containing phosphotransfer domain, HPT domain"/>
    <property type="match status" value="1"/>
</dbReference>
<dbReference type="Gene3D" id="1.20.120.160">
    <property type="entry name" value="HPT domain"/>
    <property type="match status" value="1"/>
</dbReference>
<dbReference type="GO" id="GO:0005524">
    <property type="term" value="F:ATP binding"/>
    <property type="evidence" value="ECO:0007669"/>
    <property type="project" value="UniProtKB-KW"/>
</dbReference>
<dbReference type="PROSITE" id="PS50110">
    <property type="entry name" value="RESPONSE_REGULATORY"/>
    <property type="match status" value="1"/>
</dbReference>
<comment type="caution">
    <text evidence="12">The sequence shown here is derived from an EMBL/GenBank/DDBJ whole genome shotgun (WGS) entry which is preliminary data.</text>
</comment>
<evidence type="ECO:0000256" key="2">
    <source>
        <dbReference type="ARBA" id="ARBA00022475"/>
    </source>
</evidence>
<dbReference type="CDD" id="cd17546">
    <property type="entry name" value="REC_hyHK_CKI1_RcsC-like"/>
    <property type="match status" value="1"/>
</dbReference>
<keyword evidence="9" id="KW-0472">Membrane</keyword>
<evidence type="ECO:0000256" key="10">
    <source>
        <dbReference type="PROSITE-ProRule" id="PRU00169"/>
    </source>
</evidence>
<dbReference type="PANTHER" id="PTHR45339">
    <property type="entry name" value="HYBRID SIGNAL TRANSDUCTION HISTIDINE KINASE J"/>
    <property type="match status" value="1"/>
</dbReference>
<dbReference type="EMBL" id="BMZH01000001">
    <property type="protein sequence ID" value="GHA83075.1"/>
    <property type="molecule type" value="Genomic_DNA"/>
</dbReference>
<dbReference type="Pfam" id="PF00072">
    <property type="entry name" value="Response_reg"/>
    <property type="match status" value="1"/>
</dbReference>
<reference evidence="12" key="1">
    <citation type="journal article" date="2014" name="Int. J. Syst. Evol. Microbiol.">
        <title>Complete genome sequence of Corynebacterium casei LMG S-19264T (=DSM 44701T), isolated from a smear-ripened cheese.</title>
        <authorList>
            <consortium name="US DOE Joint Genome Institute (JGI-PGF)"/>
            <person name="Walter F."/>
            <person name="Albersmeier A."/>
            <person name="Kalinowski J."/>
            <person name="Ruckert C."/>
        </authorList>
    </citation>
    <scope>NUCLEOTIDE SEQUENCE</scope>
    <source>
        <strain evidence="12">KCTC 32513</strain>
    </source>
</reference>
<dbReference type="AlphaFoldDB" id="A0A8J3CPS3"/>
<organism evidence="12 13">
    <name type="scientific">Algimonas arctica</name>
    <dbReference type="NCBI Taxonomy" id="1479486"/>
    <lineage>
        <taxon>Bacteria</taxon>
        <taxon>Pseudomonadati</taxon>
        <taxon>Pseudomonadota</taxon>
        <taxon>Alphaproteobacteria</taxon>
        <taxon>Maricaulales</taxon>
        <taxon>Robiginitomaculaceae</taxon>
        <taxon>Algimonas</taxon>
    </lineage>
</organism>
<reference evidence="12" key="2">
    <citation type="submission" date="2020-09" db="EMBL/GenBank/DDBJ databases">
        <authorList>
            <person name="Sun Q."/>
            <person name="Kim S."/>
        </authorList>
    </citation>
    <scope>NUCLEOTIDE SEQUENCE</scope>
    <source>
        <strain evidence="12">KCTC 32513</strain>
    </source>
</reference>
<keyword evidence="3 10" id="KW-0597">Phosphoprotein</keyword>
<keyword evidence="4" id="KW-0812">Transmembrane</keyword>